<keyword evidence="2" id="KW-1185">Reference proteome</keyword>
<accession>A0A1G6Q6K4</accession>
<dbReference type="Proteomes" id="UP000199467">
    <property type="component" value="Unassembled WGS sequence"/>
</dbReference>
<proteinExistence type="predicted"/>
<evidence type="ECO:0000313" key="2">
    <source>
        <dbReference type="Proteomes" id="UP000199467"/>
    </source>
</evidence>
<gene>
    <name evidence="1" type="ORF">SAMN05216576_107292</name>
</gene>
<reference evidence="2" key="1">
    <citation type="submission" date="2016-10" db="EMBL/GenBank/DDBJ databases">
        <authorList>
            <person name="Varghese N."/>
            <person name="Submissions S."/>
        </authorList>
    </citation>
    <scope>NUCLEOTIDE SEQUENCE [LARGE SCALE GENOMIC DNA]</scope>
    <source>
        <strain evidence="2">DSM 26382</strain>
    </source>
</reference>
<dbReference type="GeneID" id="57608931"/>
<dbReference type="RefSeq" id="WP_017362455.1">
    <property type="nucleotide sequence ID" value="NZ_FMZQ01000007.1"/>
</dbReference>
<evidence type="ECO:0000313" key="1">
    <source>
        <dbReference type="EMBL" id="SDC88102.1"/>
    </source>
</evidence>
<sequence length="265" mass="29842">MRNGIILQVQGLGVPVQMASDRVEAGYVVGWSSDVDCPIDAPAHVLIGNKEVDRFLRMAVDPRFQQAGLIQVIGVEVNDDQTAISRQDCIHKYQISPDNWNSVRTALVIAGNSPKGPVMDTMEWIGTRQEYAEGAHMREAFQHASTRGMKSVTLYTQQEGGHILNAADFIHGFRRQMKPSLRYAELLRQQIESAVMDMDCNQIHGERAVHVLRQIQNAFRHEQEQQLCELQDLGMDTAKFQRTAQEAVEELDSPNTRKPRGPSLH</sequence>
<protein>
    <submittedName>
        <fullName evidence="1">Uncharacterized protein</fullName>
    </submittedName>
</protein>
<organism evidence="1 2">
    <name type="scientific">Ectopseudomonas chengduensis</name>
    <dbReference type="NCBI Taxonomy" id="489632"/>
    <lineage>
        <taxon>Bacteria</taxon>
        <taxon>Pseudomonadati</taxon>
        <taxon>Pseudomonadota</taxon>
        <taxon>Gammaproteobacteria</taxon>
        <taxon>Pseudomonadales</taxon>
        <taxon>Pseudomonadaceae</taxon>
        <taxon>Ectopseudomonas</taxon>
    </lineage>
</organism>
<dbReference type="EMBL" id="FMZQ01000007">
    <property type="protein sequence ID" value="SDC88102.1"/>
    <property type="molecule type" value="Genomic_DNA"/>
</dbReference>
<name>A0A1G6Q6K4_9GAMM</name>
<dbReference type="AlphaFoldDB" id="A0A1G6Q6K4"/>